<dbReference type="EMBL" id="FOCX01000045">
    <property type="protein sequence ID" value="SEP21017.1"/>
    <property type="molecule type" value="Genomic_DNA"/>
</dbReference>
<feature type="region of interest" description="Disordered" evidence="1">
    <location>
        <begin position="80"/>
        <end position="113"/>
    </location>
</feature>
<accession>A0A1H8W0G6</accession>
<dbReference type="OrthoDB" id="206387at2157"/>
<gene>
    <name evidence="3" type="ORF">SAMN05216388_104512</name>
</gene>
<keyword evidence="2" id="KW-0472">Membrane</keyword>
<keyword evidence="2" id="KW-1133">Transmembrane helix</keyword>
<evidence type="ECO:0000313" key="4">
    <source>
        <dbReference type="Proteomes" id="UP000198775"/>
    </source>
</evidence>
<dbReference type="AlphaFoldDB" id="A0A1H8W0G6"/>
<name>A0A1H8W0G6_9EURY</name>
<feature type="compositionally biased region" description="Polar residues" evidence="1">
    <location>
        <begin position="80"/>
        <end position="97"/>
    </location>
</feature>
<protein>
    <submittedName>
        <fullName evidence="3">Uncharacterized protein</fullName>
    </submittedName>
</protein>
<evidence type="ECO:0000256" key="2">
    <source>
        <dbReference type="SAM" id="Phobius"/>
    </source>
</evidence>
<feature type="compositionally biased region" description="Polar residues" evidence="1">
    <location>
        <begin position="772"/>
        <end position="795"/>
    </location>
</feature>
<sequence>MSSVVGRFNSRAMAITVLFGLITILMSANLAAAGTPQASGQEDGQTVLTTDANNQVAISSANWLVRGDSQLEQEQRSLRSSHATISKVSQNNSTSIPQVRHEWPPKPSDDQNVSRLRQWLTDRIERTLVECGRRIDSGSTGSCTAVQEVFPALAERYDTIAAETTGTDDDNVTRVLSTTADNQLRFIQLSAEYRETLRAYRDARQQNNQRLSRTLARELSILRNRIGPLGQELAVQYSVIASNSTISVLPLRTNIQSTTQNVSETIADIRTAEFEEVEFQFTTSERRVGFDNPVVLRGRLQTQNGTPLENRTVVINIPNGTVRTATNATGEFAVSYRPTTTPTGNISLTAQYLPRNVSRYVGTEADTHLIVQQATGALRAETPSSSLRFGEQLQVPVTFQVNGTSALPVGVPIVVTIGGVQLAEPTPTDENGRVVVAGQVPATVPNGSVSIEARVAQVDRALAAAPVSETISIEESTPEITVRSLRLDEDKARLTGRLSVGSLPVPEARIQVRRDGESLGNIRTGTDGTFAGNISIPGISRSEGTSVRLVYDQPDGNLEPVTLQAPVPAVSGGGIGPDVNAPFDIGLFDLFSQYDSVTLALGTLAILFILFITAGTAFGFGRPVLINPVGYIAELVGVSSNGQSVPDSSKPGVKEDNDLPTDWDREMWKQADDGLQLLDTASQWLSTGRVDEAVIAAYSAARVQLDARFGIDTTLTHWELLAGYRDALDDDSRRALEQLTATYEQAAFSPEKSPSKRGEEALDNATVVVENSPISGSENATQLMSETAETENSNM</sequence>
<feature type="region of interest" description="Disordered" evidence="1">
    <location>
        <begin position="746"/>
        <end position="795"/>
    </location>
</feature>
<evidence type="ECO:0000313" key="3">
    <source>
        <dbReference type="EMBL" id="SEP21017.1"/>
    </source>
</evidence>
<proteinExistence type="predicted"/>
<dbReference type="Proteomes" id="UP000198775">
    <property type="component" value="Unassembled WGS sequence"/>
</dbReference>
<dbReference type="RefSeq" id="WP_139203677.1">
    <property type="nucleotide sequence ID" value="NZ_FOCX01000045.1"/>
</dbReference>
<keyword evidence="2" id="KW-0812">Transmembrane</keyword>
<feature type="transmembrane region" description="Helical" evidence="2">
    <location>
        <begin position="599"/>
        <end position="620"/>
    </location>
</feature>
<feature type="compositionally biased region" description="Basic and acidic residues" evidence="1">
    <location>
        <begin position="99"/>
        <end position="109"/>
    </location>
</feature>
<keyword evidence="4" id="KW-1185">Reference proteome</keyword>
<evidence type="ECO:0000256" key="1">
    <source>
        <dbReference type="SAM" id="MobiDB-lite"/>
    </source>
</evidence>
<reference evidence="4" key="1">
    <citation type="submission" date="2016-10" db="EMBL/GenBank/DDBJ databases">
        <authorList>
            <person name="Varghese N."/>
            <person name="Submissions S."/>
        </authorList>
    </citation>
    <scope>NUCLEOTIDE SEQUENCE [LARGE SCALE GENOMIC DNA]</scope>
    <source>
        <strain evidence="4">IBRC-M 10043</strain>
    </source>
</reference>
<organism evidence="3 4">
    <name type="scientific">Halorientalis persicus</name>
    <dbReference type="NCBI Taxonomy" id="1367881"/>
    <lineage>
        <taxon>Archaea</taxon>
        <taxon>Methanobacteriati</taxon>
        <taxon>Methanobacteriota</taxon>
        <taxon>Stenosarchaea group</taxon>
        <taxon>Halobacteria</taxon>
        <taxon>Halobacteriales</taxon>
        <taxon>Haloarculaceae</taxon>
        <taxon>Halorientalis</taxon>
    </lineage>
</organism>